<sequence>MKINQGMHQIGLTQVFARRQHDAHVDVVALRNVATRPDFFTLVHKNMFRALPFTLLAGINSYT</sequence>
<accession>D1PWN5</accession>
<dbReference type="Proteomes" id="UP000003160">
    <property type="component" value="Unassembled WGS sequence"/>
</dbReference>
<comment type="caution">
    <text evidence="1">The sequence shown here is derived from an EMBL/GenBank/DDBJ whole genome shotgun (WGS) entry which is preliminary data.</text>
</comment>
<gene>
    <name evidence="1" type="ORF">HMPREF0645_1370</name>
</gene>
<reference evidence="1 2" key="1">
    <citation type="submission" date="2009-10" db="EMBL/GenBank/DDBJ databases">
        <authorList>
            <person name="Qin X."/>
            <person name="Bachman B."/>
            <person name="Battles P."/>
            <person name="Bell A."/>
            <person name="Bess C."/>
            <person name="Bickham C."/>
            <person name="Chaboub L."/>
            <person name="Chen D."/>
            <person name="Coyle M."/>
            <person name="Deiros D.R."/>
            <person name="Dinh H."/>
            <person name="Forbes L."/>
            <person name="Fowler G."/>
            <person name="Francisco L."/>
            <person name="Fu Q."/>
            <person name="Gubbala S."/>
            <person name="Hale W."/>
            <person name="Han Y."/>
            <person name="Hemphill L."/>
            <person name="Highlander S.K."/>
            <person name="Hirani K."/>
            <person name="Hogues M."/>
            <person name="Jackson L."/>
            <person name="Jakkamsetti A."/>
            <person name="Javaid M."/>
            <person name="Jiang H."/>
            <person name="Korchina V."/>
            <person name="Kovar C."/>
            <person name="Lara F."/>
            <person name="Lee S."/>
            <person name="Mata R."/>
            <person name="Mathew T."/>
            <person name="Moen C."/>
            <person name="Morales K."/>
            <person name="Munidasa M."/>
            <person name="Nazareth L."/>
            <person name="Ngo R."/>
            <person name="Nguyen L."/>
            <person name="Okwuonu G."/>
            <person name="Ongeri F."/>
            <person name="Patil S."/>
            <person name="Petrosino J."/>
            <person name="Pham C."/>
            <person name="Pham P."/>
            <person name="Pu L.-L."/>
            <person name="Puazo M."/>
            <person name="Raj R."/>
            <person name="Reid J."/>
            <person name="Rouhana J."/>
            <person name="Saada N."/>
            <person name="Shang Y."/>
            <person name="Simmons D."/>
            <person name="Thornton R."/>
            <person name="Warren J."/>
            <person name="Weissenberger G."/>
            <person name="Zhang J."/>
            <person name="Zhang L."/>
            <person name="Zhou C."/>
            <person name="Zhu D."/>
            <person name="Muzny D."/>
            <person name="Worley K."/>
            <person name="Gibbs R."/>
        </authorList>
    </citation>
    <scope>NUCLEOTIDE SEQUENCE [LARGE SCALE GENOMIC DNA]</scope>
    <source>
        <strain evidence="1 2">DSM 17361</strain>
    </source>
</reference>
<dbReference type="EMBL" id="ACKS01000058">
    <property type="protein sequence ID" value="EFA44216.1"/>
    <property type="molecule type" value="Genomic_DNA"/>
</dbReference>
<dbReference type="AlphaFoldDB" id="D1PWN5"/>
<evidence type="ECO:0000313" key="1">
    <source>
        <dbReference type="EMBL" id="EFA44216.1"/>
    </source>
</evidence>
<name>D1PWN5_9BACT</name>
<protein>
    <submittedName>
        <fullName evidence="1">Uncharacterized protein</fullName>
    </submittedName>
</protein>
<dbReference type="HOGENOM" id="CLU_2882097_0_0_10"/>
<evidence type="ECO:0000313" key="2">
    <source>
        <dbReference type="Proteomes" id="UP000003160"/>
    </source>
</evidence>
<keyword evidence="2" id="KW-1185">Reference proteome</keyword>
<proteinExistence type="predicted"/>
<organism evidence="1 2">
    <name type="scientific">Hallella bergensis DSM 17361</name>
    <dbReference type="NCBI Taxonomy" id="585502"/>
    <lineage>
        <taxon>Bacteria</taxon>
        <taxon>Pseudomonadati</taxon>
        <taxon>Bacteroidota</taxon>
        <taxon>Bacteroidia</taxon>
        <taxon>Bacteroidales</taxon>
        <taxon>Prevotellaceae</taxon>
        <taxon>Hallella</taxon>
    </lineage>
</organism>